<keyword evidence="3" id="KW-1185">Reference proteome</keyword>
<proteinExistence type="predicted"/>
<gene>
    <name evidence="2" type="ORF">IL334_003825</name>
</gene>
<accession>A0ABZ1CYN8</accession>
<feature type="region of interest" description="Disordered" evidence="1">
    <location>
        <begin position="27"/>
        <end position="50"/>
    </location>
</feature>
<evidence type="ECO:0000256" key="1">
    <source>
        <dbReference type="SAM" id="MobiDB-lite"/>
    </source>
</evidence>
<feature type="compositionally biased region" description="Basic and acidic residues" evidence="1">
    <location>
        <begin position="38"/>
        <end position="47"/>
    </location>
</feature>
<organism evidence="2 3">
    <name type="scientific">Kwoniella shivajii</name>
    <dbReference type="NCBI Taxonomy" id="564305"/>
    <lineage>
        <taxon>Eukaryota</taxon>
        <taxon>Fungi</taxon>
        <taxon>Dikarya</taxon>
        <taxon>Basidiomycota</taxon>
        <taxon>Agaricomycotina</taxon>
        <taxon>Tremellomycetes</taxon>
        <taxon>Tremellales</taxon>
        <taxon>Cryptococcaceae</taxon>
        <taxon>Kwoniella</taxon>
    </lineage>
</organism>
<dbReference type="GeneID" id="87955956"/>
<reference evidence="2 3" key="1">
    <citation type="submission" date="2024-01" db="EMBL/GenBank/DDBJ databases">
        <title>Comparative genomics of Cryptococcus and Kwoniella reveals pathogenesis evolution and contrasting modes of karyotype evolution via chromosome fusion or intercentromeric recombination.</title>
        <authorList>
            <person name="Coelho M.A."/>
            <person name="David-Palma M."/>
            <person name="Shea T."/>
            <person name="Bowers K."/>
            <person name="McGinley-Smith S."/>
            <person name="Mohammad A.W."/>
            <person name="Gnirke A."/>
            <person name="Yurkov A.M."/>
            <person name="Nowrousian M."/>
            <person name="Sun S."/>
            <person name="Cuomo C.A."/>
            <person name="Heitman J."/>
        </authorList>
    </citation>
    <scope>NUCLEOTIDE SEQUENCE [LARGE SCALE GENOMIC DNA]</scope>
    <source>
        <strain evidence="2">CBS 11374</strain>
    </source>
</reference>
<dbReference type="Proteomes" id="UP001329825">
    <property type="component" value="Chromosome 5"/>
</dbReference>
<protein>
    <submittedName>
        <fullName evidence="2">Uncharacterized protein</fullName>
    </submittedName>
</protein>
<dbReference type="RefSeq" id="XP_062791602.1">
    <property type="nucleotide sequence ID" value="XM_062935551.1"/>
</dbReference>
<name>A0ABZ1CYN8_9TREE</name>
<sequence>MEDTNAFTTTTTTGDAESIPCYIESIDPSSDAVDDPVNEWKRPEKKNPNTPEYVYSEGHTSHCTHANIELGIKELIKDKKDSDREKVLSDQGLALGYLIKAFSSLSRNIEADSRVKAKIETDIVDEYENEKDDINVNGNKNGSIISGVSRDVNSLHHTRILIWDPETSERLHKFRTSSGTVDNSDNNDPNTNNFKCAGYHCMGYDLKSQYDSNKGILTVCDEYMEEGSEENLICNDHDLDDFLLMDKTQINDFMTNESHLFPTDELTTITAENWGYKPKMSENYKSQVESSTECITEHVVKDIKRSDDFLDYLEQQMAASNLRPWSEKKTTSTGLVYVTRFASLREKDHWDLFDGIKRLIPLGKDIVESPTDHIPGYNFQFLAVKGMTIQSSKPKPEPKPKGSDIFEFLNLSESDNDSEQEVEQQEECILKILSWDKKTGLTKHTTKPDCEHLECVGWHELTPELIGAIRSNRGNSSETKYDEGDEYRCERITNAADLQMSAKDLSEILRSENLSHLKKSDTVSSAVALYRHHPNDKDRLWLDYNLPTESRPPLQSAVAHNTDVLWSEVPHHPYIPLRDRKVSDWVERIREEFEPEGKERSSHLQDRVK</sequence>
<evidence type="ECO:0000313" key="3">
    <source>
        <dbReference type="Proteomes" id="UP001329825"/>
    </source>
</evidence>
<dbReference type="EMBL" id="CP141885">
    <property type="protein sequence ID" value="WRT66862.1"/>
    <property type="molecule type" value="Genomic_DNA"/>
</dbReference>
<evidence type="ECO:0000313" key="2">
    <source>
        <dbReference type="EMBL" id="WRT66862.1"/>
    </source>
</evidence>